<dbReference type="CDD" id="cd22852">
    <property type="entry name" value="SMN_C"/>
    <property type="match status" value="1"/>
</dbReference>
<feature type="compositionally biased region" description="Basic residues" evidence="10">
    <location>
        <begin position="110"/>
        <end position="124"/>
    </location>
</feature>
<feature type="compositionally biased region" description="Polar residues" evidence="10">
    <location>
        <begin position="338"/>
        <end position="351"/>
    </location>
</feature>
<feature type="domain" description="Tudor" evidence="11">
    <location>
        <begin position="125"/>
        <end position="185"/>
    </location>
</feature>
<evidence type="ECO:0000256" key="10">
    <source>
        <dbReference type="SAM" id="MobiDB-lite"/>
    </source>
</evidence>
<evidence type="ECO:0000313" key="12">
    <source>
        <dbReference type="Proteomes" id="UP000515135"/>
    </source>
</evidence>
<dbReference type="GO" id="GO:0008380">
    <property type="term" value="P:RNA splicing"/>
    <property type="evidence" value="ECO:0007669"/>
    <property type="project" value="UniProtKB-KW"/>
</dbReference>
<feature type="region of interest" description="Disordered" evidence="10">
    <location>
        <begin position="41"/>
        <end position="124"/>
    </location>
</feature>
<dbReference type="InterPro" id="IPR002999">
    <property type="entry name" value="Tudor"/>
</dbReference>
<dbReference type="GeneID" id="109469783"/>
<dbReference type="RefSeq" id="XP_019623990.1">
    <property type="nucleotide sequence ID" value="XM_019768431.1"/>
</dbReference>
<dbReference type="InterPro" id="IPR040424">
    <property type="entry name" value="Smn1"/>
</dbReference>
<evidence type="ECO:0000256" key="9">
    <source>
        <dbReference type="ARBA" id="ARBA00034695"/>
    </source>
</evidence>
<dbReference type="SMART" id="SM00333">
    <property type="entry name" value="TUDOR"/>
    <property type="match status" value="1"/>
</dbReference>
<organism evidence="12 13">
    <name type="scientific">Branchiostoma belcheri</name>
    <name type="common">Amphioxus</name>
    <dbReference type="NCBI Taxonomy" id="7741"/>
    <lineage>
        <taxon>Eukaryota</taxon>
        <taxon>Metazoa</taxon>
        <taxon>Chordata</taxon>
        <taxon>Cephalochordata</taxon>
        <taxon>Leptocardii</taxon>
        <taxon>Amphioxiformes</taxon>
        <taxon>Branchiostomatidae</taxon>
        <taxon>Branchiostoma</taxon>
    </lineage>
</organism>
<dbReference type="AlphaFoldDB" id="A0A6P4Y4P3"/>
<evidence type="ECO:0000256" key="2">
    <source>
        <dbReference type="ARBA" id="ARBA00004408"/>
    </source>
</evidence>
<gene>
    <name evidence="13" type="primary">LOC109469783</name>
</gene>
<evidence type="ECO:0000313" key="13">
    <source>
        <dbReference type="RefSeq" id="XP_019623990.1"/>
    </source>
</evidence>
<keyword evidence="5" id="KW-0963">Cytoplasm</keyword>
<evidence type="ECO:0000256" key="7">
    <source>
        <dbReference type="ARBA" id="ARBA00023187"/>
    </source>
</evidence>
<comment type="similarity">
    <text evidence="4">Belongs to the SMN family.</text>
</comment>
<dbReference type="Gene3D" id="3.40.190.10">
    <property type="entry name" value="Periplasmic binding protein-like II"/>
    <property type="match status" value="1"/>
</dbReference>
<dbReference type="SUPFAM" id="SSF63748">
    <property type="entry name" value="Tudor/PWWP/MBT"/>
    <property type="match status" value="1"/>
</dbReference>
<reference evidence="13" key="1">
    <citation type="submission" date="2025-08" db="UniProtKB">
        <authorList>
            <consortium name="RefSeq"/>
        </authorList>
    </citation>
    <scope>IDENTIFICATION</scope>
    <source>
        <tissue evidence="13">Gonad</tissue>
    </source>
</reference>
<feature type="region of interest" description="Disordered" evidence="10">
    <location>
        <begin position="189"/>
        <end position="217"/>
    </location>
</feature>
<dbReference type="OrthoDB" id="197400at2759"/>
<dbReference type="Gene3D" id="2.30.30.140">
    <property type="match status" value="1"/>
</dbReference>
<feature type="region of interest" description="Disordered" evidence="10">
    <location>
        <begin position="324"/>
        <end position="357"/>
    </location>
</feature>
<evidence type="ECO:0000256" key="4">
    <source>
        <dbReference type="ARBA" id="ARBA00005371"/>
    </source>
</evidence>
<keyword evidence="6" id="KW-0507">mRNA processing</keyword>
<dbReference type="KEGG" id="bbel:109469783"/>
<evidence type="ECO:0000256" key="3">
    <source>
        <dbReference type="ARBA" id="ARBA00004484"/>
    </source>
</evidence>
<feature type="compositionally biased region" description="Basic and acidic residues" evidence="10">
    <location>
        <begin position="70"/>
        <end position="100"/>
    </location>
</feature>
<evidence type="ECO:0000256" key="1">
    <source>
        <dbReference type="ARBA" id="ARBA00004216"/>
    </source>
</evidence>
<dbReference type="InterPro" id="IPR049481">
    <property type="entry name" value="SMN_G2-BD"/>
</dbReference>
<dbReference type="GO" id="GO:0015030">
    <property type="term" value="C:Cajal body"/>
    <property type="evidence" value="ECO:0007669"/>
    <property type="project" value="UniProtKB-SubCell"/>
</dbReference>
<dbReference type="Proteomes" id="UP000515135">
    <property type="component" value="Unplaced"/>
</dbReference>
<name>A0A6P4Y4P3_BRABE</name>
<dbReference type="InterPro" id="IPR047313">
    <property type="entry name" value="SMN_C"/>
</dbReference>
<keyword evidence="8" id="KW-0539">Nucleus</keyword>
<dbReference type="GO" id="GO:0030018">
    <property type="term" value="C:Z disc"/>
    <property type="evidence" value="ECO:0007669"/>
    <property type="project" value="UniProtKB-SubCell"/>
</dbReference>
<feature type="region of interest" description="Disordered" evidence="10">
    <location>
        <begin position="231"/>
        <end position="301"/>
    </location>
</feature>
<feature type="compositionally biased region" description="Pro residues" evidence="10">
    <location>
        <begin position="266"/>
        <end position="295"/>
    </location>
</feature>
<dbReference type="InterPro" id="IPR047298">
    <property type="entry name" value="Tudor_SMN_eumet"/>
</dbReference>
<keyword evidence="12" id="KW-1185">Reference proteome</keyword>
<feature type="region of interest" description="Disordered" evidence="10">
    <location>
        <begin position="1"/>
        <end position="22"/>
    </location>
</feature>
<protein>
    <submittedName>
        <fullName evidence="13">Survival motor neuron protein 1-like isoform X1</fullName>
    </submittedName>
</protein>
<dbReference type="InterPro" id="IPR010304">
    <property type="entry name" value="SMN_Tudor"/>
</dbReference>
<dbReference type="Pfam" id="PF20636">
    <property type="entry name" value="SMN_G2-BD"/>
    <property type="match status" value="1"/>
</dbReference>
<comment type="subcellular location">
    <subcellularLocation>
        <location evidence="1">Cytoplasm</location>
        <location evidence="1">Myofibril</location>
        <location evidence="1">Sarcomere</location>
        <location evidence="1">Z line</location>
    </subcellularLocation>
    <subcellularLocation>
        <location evidence="2">Nucleus</location>
        <location evidence="2">Cajal body</location>
    </subcellularLocation>
    <subcellularLocation>
        <location evidence="9">Nucleus</location>
        <location evidence="9">Gem</location>
    </subcellularLocation>
    <subcellularLocation>
        <location evidence="3">Perikaryon</location>
    </subcellularLocation>
</comment>
<dbReference type="GO" id="GO:0003723">
    <property type="term" value="F:RNA binding"/>
    <property type="evidence" value="ECO:0007669"/>
    <property type="project" value="InterPro"/>
</dbReference>
<dbReference type="CDD" id="cd20398">
    <property type="entry name" value="Tudor_SMN"/>
    <property type="match status" value="1"/>
</dbReference>
<evidence type="ECO:0000256" key="8">
    <source>
        <dbReference type="ARBA" id="ARBA00023242"/>
    </source>
</evidence>
<dbReference type="GO" id="GO:0043204">
    <property type="term" value="C:perikaryon"/>
    <property type="evidence" value="ECO:0007669"/>
    <property type="project" value="UniProtKB-SubCell"/>
</dbReference>
<proteinExistence type="inferred from homology"/>
<evidence type="ECO:0000256" key="6">
    <source>
        <dbReference type="ARBA" id="ARBA00022664"/>
    </source>
</evidence>
<evidence type="ECO:0000256" key="5">
    <source>
        <dbReference type="ARBA" id="ARBA00022490"/>
    </source>
</evidence>
<sequence>MASDGDVVFSREQDGNDSDIWDDSALIQAYDRAVQAMKIALDNDVEIDDSKEKEGDSITNETDDKTEETDDKKEDMGNKEEGDNDKNTVTNDKTDCKAAVEAEVSSSSTVKKKTKKKGKSKGIHRWKPGDQCIAMYSEDQLWYPAEILSINPQRRTCLVRYTDYGNEEEQNLKDLSSLDQEGEFVQIYNGNTAVEDSSESRKWRQYKNSEAGGGPSQYESWWRDYHKKYGGHQPHFPPPPSGQGHGSQQIPPPPPFPWAGNMPGFPMWPPRPGRQESPLPPPPLQKMPPLPPPPAVTDGLEDDDSLACMLMAWYMSGYHTGYYQGLKDAKTGGRPSRLGSQSPGSQHSNSAGRWGWE</sequence>
<dbReference type="Pfam" id="PF06003">
    <property type="entry name" value="SMN_Tudor"/>
    <property type="match status" value="1"/>
</dbReference>
<accession>A0A6P4Y4P3</accession>
<dbReference type="Pfam" id="PF20635">
    <property type="entry name" value="SMN_YG-box"/>
    <property type="match status" value="1"/>
</dbReference>
<dbReference type="FunFam" id="2.30.30.140:FF:000018">
    <property type="entry name" value="Serine/threonine-protein kinase 31"/>
    <property type="match status" value="1"/>
</dbReference>
<dbReference type="GO" id="GO:0097504">
    <property type="term" value="C:Gemini of Cajal bodies"/>
    <property type="evidence" value="ECO:0007669"/>
    <property type="project" value="UniProtKB-SubCell"/>
</dbReference>
<evidence type="ECO:0000259" key="11">
    <source>
        <dbReference type="PROSITE" id="PS50304"/>
    </source>
</evidence>
<dbReference type="PANTHER" id="PTHR39267">
    <property type="entry name" value="SURVIVAL MOTOR NEURON-LIKE PROTEIN 1"/>
    <property type="match status" value="1"/>
</dbReference>
<dbReference type="PANTHER" id="PTHR39267:SF1">
    <property type="entry name" value="SURVIVAL MOTOR NEURON PROTEIN"/>
    <property type="match status" value="1"/>
</dbReference>
<dbReference type="CDD" id="cd22851">
    <property type="entry name" value="SMN_N"/>
    <property type="match status" value="1"/>
</dbReference>
<keyword evidence="7" id="KW-0508">mRNA splicing</keyword>
<dbReference type="GO" id="GO:0006397">
    <property type="term" value="P:mRNA processing"/>
    <property type="evidence" value="ECO:0007669"/>
    <property type="project" value="UniProtKB-KW"/>
</dbReference>
<dbReference type="PROSITE" id="PS50304">
    <property type="entry name" value="TUDOR"/>
    <property type="match status" value="1"/>
</dbReference>